<name>A0A2T9Z9Z8_9FUNG</name>
<protein>
    <submittedName>
        <fullName evidence="1">Uncharacterized protein</fullName>
    </submittedName>
</protein>
<organism evidence="1 2">
    <name type="scientific">Smittium megazygosporum</name>
    <dbReference type="NCBI Taxonomy" id="133381"/>
    <lineage>
        <taxon>Eukaryota</taxon>
        <taxon>Fungi</taxon>
        <taxon>Fungi incertae sedis</taxon>
        <taxon>Zoopagomycota</taxon>
        <taxon>Kickxellomycotina</taxon>
        <taxon>Harpellomycetes</taxon>
        <taxon>Harpellales</taxon>
        <taxon>Legeriomycetaceae</taxon>
        <taxon>Smittium</taxon>
    </lineage>
</organism>
<reference evidence="1 2" key="1">
    <citation type="journal article" date="2018" name="MBio">
        <title>Comparative Genomics Reveals the Core Gene Toolbox for the Fungus-Insect Symbiosis.</title>
        <authorList>
            <person name="Wang Y."/>
            <person name="Stata M."/>
            <person name="Wang W."/>
            <person name="Stajich J.E."/>
            <person name="White M.M."/>
            <person name="Moncalvo J.M."/>
        </authorList>
    </citation>
    <scope>NUCLEOTIDE SEQUENCE [LARGE SCALE GENOMIC DNA]</scope>
    <source>
        <strain evidence="1 2">SC-DP-2</strain>
    </source>
</reference>
<keyword evidence="2" id="KW-1185">Reference proteome</keyword>
<proteinExistence type="predicted"/>
<evidence type="ECO:0000313" key="2">
    <source>
        <dbReference type="Proteomes" id="UP000245609"/>
    </source>
</evidence>
<accession>A0A2T9Z9Z8</accession>
<sequence length="187" mass="21834">KFQIGGVPVQSGNIFYKKVQISDLCFCIIYKENEEIKRSYHNYLSDNLSHDSLFVINYFRALLSLERMKNFKKVNFWSNYGPHFKNCEILYSFLVDFWQNFTDKKISINFFNEKHKKTDVYGRLDASNYLPVSYSVKTVKDSRVDKYAPAFPIQRDCLGDIMGPASKKVQDGRIRMLRQSGIDFGSG</sequence>
<comment type="caution">
    <text evidence="1">The sequence shown here is derived from an EMBL/GenBank/DDBJ whole genome shotgun (WGS) entry which is preliminary data.</text>
</comment>
<evidence type="ECO:0000313" key="1">
    <source>
        <dbReference type="EMBL" id="PVV01390.1"/>
    </source>
</evidence>
<dbReference type="OrthoDB" id="10661166at2759"/>
<dbReference type="EMBL" id="MBFS01001131">
    <property type="protein sequence ID" value="PVV01390.1"/>
    <property type="molecule type" value="Genomic_DNA"/>
</dbReference>
<gene>
    <name evidence="1" type="ORF">BB560_004191</name>
</gene>
<feature type="non-terminal residue" evidence="1">
    <location>
        <position position="1"/>
    </location>
</feature>
<dbReference type="Proteomes" id="UP000245609">
    <property type="component" value="Unassembled WGS sequence"/>
</dbReference>
<dbReference type="AlphaFoldDB" id="A0A2T9Z9Z8"/>